<dbReference type="InterPro" id="IPR029045">
    <property type="entry name" value="ClpP/crotonase-like_dom_sf"/>
</dbReference>
<dbReference type="PANTHER" id="PTHR43149">
    <property type="entry name" value="ENOYL-COA HYDRATASE"/>
    <property type="match status" value="1"/>
</dbReference>
<keyword evidence="4" id="KW-0443">Lipid metabolism</keyword>
<protein>
    <submittedName>
        <fullName evidence="7">Crotonase/enoyl-CoA hydratase family protein</fullName>
    </submittedName>
</protein>
<evidence type="ECO:0000313" key="8">
    <source>
        <dbReference type="Proteomes" id="UP001107961"/>
    </source>
</evidence>
<evidence type="ECO:0000256" key="6">
    <source>
        <dbReference type="RuleBase" id="RU003707"/>
    </source>
</evidence>
<evidence type="ECO:0000256" key="2">
    <source>
        <dbReference type="ARBA" id="ARBA00005254"/>
    </source>
</evidence>
<dbReference type="NCBIfam" id="NF005699">
    <property type="entry name" value="PRK07509.1"/>
    <property type="match status" value="1"/>
</dbReference>
<organism evidence="7 8">
    <name type="scientific">Alloalcanivorax xenomutans</name>
    <dbReference type="NCBI Taxonomy" id="1094342"/>
    <lineage>
        <taxon>Bacteria</taxon>
        <taxon>Pseudomonadati</taxon>
        <taxon>Pseudomonadota</taxon>
        <taxon>Gammaproteobacteria</taxon>
        <taxon>Oceanospirillales</taxon>
        <taxon>Alcanivoracaceae</taxon>
        <taxon>Alloalcanivorax</taxon>
    </lineage>
</organism>
<evidence type="ECO:0000256" key="4">
    <source>
        <dbReference type="ARBA" id="ARBA00023098"/>
    </source>
</evidence>
<keyword evidence="8" id="KW-1185">Reference proteome</keyword>
<evidence type="ECO:0000256" key="1">
    <source>
        <dbReference type="ARBA" id="ARBA00005005"/>
    </source>
</evidence>
<dbReference type="InterPro" id="IPR001753">
    <property type="entry name" value="Enoyl-CoA_hydra/iso"/>
</dbReference>
<name>A0A9Q3ZE10_9GAMM</name>
<keyword evidence="3" id="KW-0276">Fatty acid metabolism</keyword>
<comment type="caution">
    <text evidence="7">The sequence shown here is derived from an EMBL/GenBank/DDBJ whole genome shotgun (WGS) entry which is preliminary data.</text>
</comment>
<dbReference type="Gene3D" id="1.10.12.10">
    <property type="entry name" value="Lyase 2-enoyl-coa Hydratase, Chain A, domain 2"/>
    <property type="match status" value="1"/>
</dbReference>
<dbReference type="InterPro" id="IPR045002">
    <property type="entry name" value="Ech1-like"/>
</dbReference>
<dbReference type="GO" id="GO:0006631">
    <property type="term" value="P:fatty acid metabolic process"/>
    <property type="evidence" value="ECO:0007669"/>
    <property type="project" value="UniProtKB-KW"/>
</dbReference>
<proteinExistence type="inferred from homology"/>
<dbReference type="CDD" id="cd06558">
    <property type="entry name" value="crotonase-like"/>
    <property type="match status" value="1"/>
</dbReference>
<dbReference type="SUPFAM" id="SSF52096">
    <property type="entry name" value="ClpP/crotonase"/>
    <property type="match status" value="1"/>
</dbReference>
<dbReference type="AlphaFoldDB" id="A0A9Q3ZE10"/>
<sequence>MNDVIRVIETETPGVVEVRLNRPDKHNALNSELFAALAEMAERLSAWQGLRAVVLSGEGKSFCAGLDMENFSRMAQGSGAGVGGRKTLAERTHGDSNLAQYAAMVWRDVPVPVIAAVHGVAFGGGLQVALGADLRLARADSRWSVMEIQWGLVPDMAGMVLISELVRPDRVRELCYSGRIFDGEEAADLGLVTRVCESPREEALAMARDIAGRNPHAVRAMKRLLNQSAMPQEQAARVLLAESVEQDAIIGQPNQVEAVYARMEKRAPVFRDPEH</sequence>
<dbReference type="KEGG" id="axe:P40_20500"/>
<dbReference type="EMBL" id="JAJVKT010000005">
    <property type="protein sequence ID" value="MCE7508051.1"/>
    <property type="molecule type" value="Genomic_DNA"/>
</dbReference>
<dbReference type="PROSITE" id="PS00166">
    <property type="entry name" value="ENOYL_COA_HYDRATASE"/>
    <property type="match status" value="1"/>
</dbReference>
<dbReference type="GO" id="GO:0016853">
    <property type="term" value="F:isomerase activity"/>
    <property type="evidence" value="ECO:0007669"/>
    <property type="project" value="UniProtKB-KW"/>
</dbReference>
<dbReference type="PANTHER" id="PTHR43149:SF1">
    <property type="entry name" value="DELTA(3,5)-DELTA(2,4)-DIENOYL-COA ISOMERASE, MITOCHONDRIAL"/>
    <property type="match status" value="1"/>
</dbReference>
<comment type="pathway">
    <text evidence="1">Lipid metabolism; fatty acid beta-oxidation.</text>
</comment>
<gene>
    <name evidence="7" type="ORF">LZG35_05335</name>
</gene>
<dbReference type="GeneID" id="94688697"/>
<comment type="similarity">
    <text evidence="2 6">Belongs to the enoyl-CoA hydratase/isomerase family.</text>
</comment>
<dbReference type="InterPro" id="IPR018376">
    <property type="entry name" value="Enoyl-CoA_hyd/isom_CS"/>
</dbReference>
<evidence type="ECO:0000256" key="5">
    <source>
        <dbReference type="ARBA" id="ARBA00023235"/>
    </source>
</evidence>
<dbReference type="InterPro" id="IPR014748">
    <property type="entry name" value="Enoyl-CoA_hydra_C"/>
</dbReference>
<reference evidence="7" key="1">
    <citation type="submission" date="2022-01" db="EMBL/GenBank/DDBJ databases">
        <authorList>
            <person name="Karlyshev A.V."/>
            <person name="Jaspars M."/>
        </authorList>
    </citation>
    <scope>NUCLEOTIDE SEQUENCE</scope>
    <source>
        <strain evidence="7">AGSA3-2</strain>
    </source>
</reference>
<evidence type="ECO:0000256" key="3">
    <source>
        <dbReference type="ARBA" id="ARBA00022832"/>
    </source>
</evidence>
<dbReference type="Proteomes" id="UP001107961">
    <property type="component" value="Unassembled WGS sequence"/>
</dbReference>
<dbReference type="RefSeq" id="WP_022994749.1">
    <property type="nucleotide sequence ID" value="NZ_CBDDTQ010000003.1"/>
</dbReference>
<dbReference type="Pfam" id="PF00378">
    <property type="entry name" value="ECH_1"/>
    <property type="match status" value="1"/>
</dbReference>
<accession>A0A9Q3ZE10</accession>
<dbReference type="Gene3D" id="3.90.226.10">
    <property type="entry name" value="2-enoyl-CoA Hydratase, Chain A, domain 1"/>
    <property type="match status" value="1"/>
</dbReference>
<keyword evidence="5" id="KW-0413">Isomerase</keyword>
<evidence type="ECO:0000313" key="7">
    <source>
        <dbReference type="EMBL" id="MCE7508051.1"/>
    </source>
</evidence>